<protein>
    <recommendedName>
        <fullName evidence="3">aldehyde dehydrogenase (NAD(+))</fullName>
        <ecNumber evidence="3">1.2.1.3</ecNumber>
    </recommendedName>
</protein>
<evidence type="ECO:0000256" key="3">
    <source>
        <dbReference type="ARBA" id="ARBA00024226"/>
    </source>
</evidence>
<feature type="domain" description="Aldehyde dehydrogenase" evidence="7">
    <location>
        <begin position="20"/>
        <end position="478"/>
    </location>
</feature>
<dbReference type="Proteomes" id="UP000014400">
    <property type="component" value="Unassembled WGS sequence"/>
</dbReference>
<dbReference type="eggNOG" id="COG1012">
    <property type="taxonomic scope" value="Bacteria"/>
</dbReference>
<dbReference type="InterPro" id="IPR016161">
    <property type="entry name" value="Ald_DH/histidinol_DH"/>
</dbReference>
<dbReference type="GO" id="GO:0004029">
    <property type="term" value="F:aldehyde dehydrogenase (NAD+) activity"/>
    <property type="evidence" value="ECO:0007669"/>
    <property type="project" value="UniProtKB-EC"/>
</dbReference>
<dbReference type="InterPro" id="IPR016160">
    <property type="entry name" value="Ald_DH_CS_CYS"/>
</dbReference>
<dbReference type="FunFam" id="3.40.605.10:FF:000007">
    <property type="entry name" value="NAD/NADP-dependent betaine aldehyde dehydrogenase"/>
    <property type="match status" value="1"/>
</dbReference>
<name>S3BGT9_9BURK</name>
<dbReference type="PATRIC" id="fig|1203554.3.peg.1678"/>
<reference evidence="8 9" key="1">
    <citation type="submission" date="2013-04" db="EMBL/GenBank/DDBJ databases">
        <title>The Genome Sequence of Sutterella wadsworthensis HGA0223.</title>
        <authorList>
            <consortium name="The Broad Institute Genomics Platform"/>
            <person name="Earl A."/>
            <person name="Ward D."/>
            <person name="Feldgarden M."/>
            <person name="Gevers D."/>
            <person name="Schmidt T.M."/>
            <person name="Dover J."/>
            <person name="Dai D."/>
            <person name="Walker B."/>
            <person name="Young S."/>
            <person name="Zeng Q."/>
            <person name="Gargeya S."/>
            <person name="Fitzgerald M."/>
            <person name="Haas B."/>
            <person name="Abouelleil A."/>
            <person name="Allen A.W."/>
            <person name="Alvarado L."/>
            <person name="Arachchi H.M."/>
            <person name="Berlin A.M."/>
            <person name="Chapman S.B."/>
            <person name="Gainer-Dewar J."/>
            <person name="Goldberg J."/>
            <person name="Griggs A."/>
            <person name="Gujja S."/>
            <person name="Hansen M."/>
            <person name="Howarth C."/>
            <person name="Imamovic A."/>
            <person name="Ireland A."/>
            <person name="Larimer J."/>
            <person name="McCowan C."/>
            <person name="Murphy C."/>
            <person name="Pearson M."/>
            <person name="Poon T.W."/>
            <person name="Priest M."/>
            <person name="Roberts A."/>
            <person name="Saif S."/>
            <person name="Shea T."/>
            <person name="Sisk P."/>
            <person name="Sykes S."/>
            <person name="Wortman J."/>
            <person name="Nusbaum C."/>
            <person name="Birren B."/>
        </authorList>
    </citation>
    <scope>NUCLEOTIDE SEQUENCE [LARGE SCALE GENOMIC DNA]</scope>
    <source>
        <strain evidence="8 9">HGA0223</strain>
    </source>
</reference>
<evidence type="ECO:0000313" key="8">
    <source>
        <dbReference type="EMBL" id="EPD98560.1"/>
    </source>
</evidence>
<dbReference type="PANTHER" id="PTHR42804">
    <property type="entry name" value="ALDEHYDE DEHYDROGENASE"/>
    <property type="match status" value="1"/>
</dbReference>
<dbReference type="Gene3D" id="3.40.605.10">
    <property type="entry name" value="Aldehyde Dehydrogenase, Chain A, domain 1"/>
    <property type="match status" value="1"/>
</dbReference>
<dbReference type="InterPro" id="IPR015590">
    <property type="entry name" value="Aldehyde_DH_dom"/>
</dbReference>
<dbReference type="HOGENOM" id="CLU_005391_0_0_4"/>
<dbReference type="EMBL" id="ATCF01000022">
    <property type="protein sequence ID" value="EPD98560.1"/>
    <property type="molecule type" value="Genomic_DNA"/>
</dbReference>
<dbReference type="Pfam" id="PF00171">
    <property type="entry name" value="Aldedh"/>
    <property type="match status" value="1"/>
</dbReference>
<comment type="caution">
    <text evidence="8">The sequence shown here is derived from an EMBL/GenBank/DDBJ whole genome shotgun (WGS) entry which is preliminary data.</text>
</comment>
<comment type="similarity">
    <text evidence="1 6">Belongs to the aldehyde dehydrogenase family.</text>
</comment>
<proteinExistence type="inferred from homology"/>
<dbReference type="InterPro" id="IPR016162">
    <property type="entry name" value="Ald_DH_N"/>
</dbReference>
<evidence type="ECO:0000256" key="5">
    <source>
        <dbReference type="PROSITE-ProRule" id="PRU10007"/>
    </source>
</evidence>
<evidence type="ECO:0000256" key="1">
    <source>
        <dbReference type="ARBA" id="ARBA00009986"/>
    </source>
</evidence>
<keyword evidence="9" id="KW-1185">Reference proteome</keyword>
<gene>
    <name evidence="8" type="ORF">HMPREF1476_01599</name>
</gene>
<accession>S3BGT9</accession>
<dbReference type="PANTHER" id="PTHR42804:SF1">
    <property type="entry name" value="ALDEHYDE DEHYDROGENASE-RELATED"/>
    <property type="match status" value="1"/>
</dbReference>
<evidence type="ECO:0000256" key="4">
    <source>
        <dbReference type="ARBA" id="ARBA00049194"/>
    </source>
</evidence>
<keyword evidence="2 6" id="KW-0560">Oxidoreductase</keyword>
<dbReference type="Gene3D" id="3.40.309.10">
    <property type="entry name" value="Aldehyde Dehydrogenase, Chain A, domain 2"/>
    <property type="match status" value="1"/>
</dbReference>
<dbReference type="EC" id="1.2.1.3" evidence="3"/>
<feature type="active site" evidence="5">
    <location>
        <position position="252"/>
    </location>
</feature>
<evidence type="ECO:0000313" key="9">
    <source>
        <dbReference type="Proteomes" id="UP000014400"/>
    </source>
</evidence>
<dbReference type="AlphaFoldDB" id="S3BGT9"/>
<evidence type="ECO:0000256" key="6">
    <source>
        <dbReference type="RuleBase" id="RU003345"/>
    </source>
</evidence>
<dbReference type="SUPFAM" id="SSF53720">
    <property type="entry name" value="ALDH-like"/>
    <property type="match status" value="1"/>
</dbReference>
<dbReference type="RefSeq" id="WP_016474789.1">
    <property type="nucleotide sequence ID" value="NZ_KE150480.1"/>
</dbReference>
<dbReference type="CDD" id="cd07138">
    <property type="entry name" value="ALDH_CddD_SSP0762"/>
    <property type="match status" value="1"/>
</dbReference>
<evidence type="ECO:0000256" key="2">
    <source>
        <dbReference type="ARBA" id="ARBA00023002"/>
    </source>
</evidence>
<dbReference type="PROSITE" id="PS00687">
    <property type="entry name" value="ALDEHYDE_DEHYDR_GLU"/>
    <property type="match status" value="1"/>
</dbReference>
<sequence length="484" mass="52823">MASYDVFKPLFTNQFIGGEWTASSSPNRIAVENPATLEKFAEIPDGTVEDIDRAVDAAYEALPAWRATPLEKRRALMQRFLEHFKAMRQAIIDLEAAELGAPIAFGANAHCDYQFVRIQSYIDEVEKVVFEESFEHSTVIREPVGVVGCITPWNYPIGQIVQKVIPALLTGNTVVLKPSQSTPLTACIMMEAFRLADFPKGIVNLVSGRGSRAGAELALNPKVAMISFTGSTAVGVSLSQQALKTVKRISLELGGKSPCVWLPDLPDYRPAIKPLFNSIFLNSGQTCTALSRLIVPKARLTEVEKLLLDHVKDYPVGDPFDPKVLIGPMASRQQFETVKSYIELGVKEGARLLAGSIPEEPGAHEKGWFIQPTIFTNVKNDMRIAREEIFGPVLCVIAYDTVDEAVAIANDTPYGLNAMVVGPKAEAQAVARRINAGNVYINDAPRDVTAPFGGYGASGIGREGGRYGLMEFTQLKAVFDHSTY</sequence>
<dbReference type="STRING" id="1203554.HMPREF1476_01599"/>
<dbReference type="InterPro" id="IPR016163">
    <property type="entry name" value="Ald_DH_C"/>
</dbReference>
<comment type="catalytic activity">
    <reaction evidence="4">
        <text>an aldehyde + NAD(+) + H2O = a carboxylate + NADH + 2 H(+)</text>
        <dbReference type="Rhea" id="RHEA:16185"/>
        <dbReference type="ChEBI" id="CHEBI:15377"/>
        <dbReference type="ChEBI" id="CHEBI:15378"/>
        <dbReference type="ChEBI" id="CHEBI:17478"/>
        <dbReference type="ChEBI" id="CHEBI:29067"/>
        <dbReference type="ChEBI" id="CHEBI:57540"/>
        <dbReference type="ChEBI" id="CHEBI:57945"/>
        <dbReference type="EC" id="1.2.1.3"/>
    </reaction>
</comment>
<dbReference type="PROSITE" id="PS00070">
    <property type="entry name" value="ALDEHYDE_DEHYDR_CYS"/>
    <property type="match status" value="1"/>
</dbReference>
<evidence type="ECO:0000259" key="7">
    <source>
        <dbReference type="Pfam" id="PF00171"/>
    </source>
</evidence>
<organism evidence="8 9">
    <name type="scientific">Sutterella wadsworthensis HGA0223</name>
    <dbReference type="NCBI Taxonomy" id="1203554"/>
    <lineage>
        <taxon>Bacteria</taxon>
        <taxon>Pseudomonadati</taxon>
        <taxon>Pseudomonadota</taxon>
        <taxon>Betaproteobacteria</taxon>
        <taxon>Burkholderiales</taxon>
        <taxon>Sutterellaceae</taxon>
        <taxon>Sutterella</taxon>
    </lineage>
</organism>
<dbReference type="InterPro" id="IPR029510">
    <property type="entry name" value="Ald_DH_CS_GLU"/>
</dbReference>